<dbReference type="Proteomes" id="UP000663832">
    <property type="component" value="Unassembled WGS sequence"/>
</dbReference>
<gene>
    <name evidence="2" type="ORF">BJG266_LOCUS23852</name>
    <name evidence="3" type="ORF">QVE165_LOCUS32207</name>
</gene>
<sequence length="68" mass="7697">MKRGTTPYIQILNFITLVFFYANEQIDGSIWKSIIGENQTPEQQTREILHNGDDQNASIQNEPSSAAN</sequence>
<dbReference type="EMBL" id="CAJNOI010000163">
    <property type="protein sequence ID" value="CAF1146656.1"/>
    <property type="molecule type" value="Genomic_DNA"/>
</dbReference>
<proteinExistence type="predicted"/>
<dbReference type="Proteomes" id="UP000663877">
    <property type="component" value="Unassembled WGS sequence"/>
</dbReference>
<reference evidence="3" key="1">
    <citation type="submission" date="2021-02" db="EMBL/GenBank/DDBJ databases">
        <authorList>
            <person name="Nowell W R."/>
        </authorList>
    </citation>
    <scope>NUCLEOTIDE SEQUENCE</scope>
</reference>
<dbReference type="EMBL" id="CAJNOM010000283">
    <property type="protein sequence ID" value="CAF1318580.1"/>
    <property type="molecule type" value="Genomic_DNA"/>
</dbReference>
<evidence type="ECO:0000256" key="1">
    <source>
        <dbReference type="SAM" id="MobiDB-lite"/>
    </source>
</evidence>
<comment type="caution">
    <text evidence="3">The sequence shown here is derived from an EMBL/GenBank/DDBJ whole genome shotgun (WGS) entry which is preliminary data.</text>
</comment>
<dbReference type="OrthoDB" id="10287280at2759"/>
<dbReference type="AlphaFoldDB" id="A0A815EYJ7"/>
<evidence type="ECO:0000313" key="3">
    <source>
        <dbReference type="EMBL" id="CAF1318580.1"/>
    </source>
</evidence>
<evidence type="ECO:0000313" key="4">
    <source>
        <dbReference type="Proteomes" id="UP000663832"/>
    </source>
</evidence>
<protein>
    <submittedName>
        <fullName evidence="3">Uncharacterized protein</fullName>
    </submittedName>
</protein>
<feature type="region of interest" description="Disordered" evidence="1">
    <location>
        <begin position="47"/>
        <end position="68"/>
    </location>
</feature>
<name>A0A815EYJ7_9BILA</name>
<organism evidence="3 4">
    <name type="scientific">Adineta steineri</name>
    <dbReference type="NCBI Taxonomy" id="433720"/>
    <lineage>
        <taxon>Eukaryota</taxon>
        <taxon>Metazoa</taxon>
        <taxon>Spiralia</taxon>
        <taxon>Gnathifera</taxon>
        <taxon>Rotifera</taxon>
        <taxon>Eurotatoria</taxon>
        <taxon>Bdelloidea</taxon>
        <taxon>Adinetida</taxon>
        <taxon>Adinetidae</taxon>
        <taxon>Adineta</taxon>
    </lineage>
</organism>
<evidence type="ECO:0000313" key="2">
    <source>
        <dbReference type="EMBL" id="CAF1146656.1"/>
    </source>
</evidence>
<accession>A0A815EYJ7</accession>
<feature type="compositionally biased region" description="Polar residues" evidence="1">
    <location>
        <begin position="54"/>
        <end position="68"/>
    </location>
</feature>
<keyword evidence="4" id="KW-1185">Reference proteome</keyword>